<comment type="caution">
    <text evidence="1">The sequence shown here is derived from an EMBL/GenBank/DDBJ whole genome shotgun (WGS) entry which is preliminary data.</text>
</comment>
<gene>
    <name evidence="1" type="ORF">PFLmoz3_01720</name>
</gene>
<proteinExistence type="predicted"/>
<organism evidence="1 2">
    <name type="scientific">Pseudomonas fluorescens</name>
    <dbReference type="NCBI Taxonomy" id="294"/>
    <lineage>
        <taxon>Bacteria</taxon>
        <taxon>Pseudomonadati</taxon>
        <taxon>Pseudomonadota</taxon>
        <taxon>Gammaproteobacteria</taxon>
        <taxon>Pseudomonadales</taxon>
        <taxon>Pseudomonadaceae</taxon>
        <taxon>Pseudomonas</taxon>
    </lineage>
</organism>
<accession>A0A109LJW7</accession>
<reference evidence="1 2" key="1">
    <citation type="submission" date="2015-05" db="EMBL/GenBank/DDBJ databases">
        <title>A genomic and transcriptomic approach to investigate the blue pigment phenotype in Pseudomonas fluorescens.</title>
        <authorList>
            <person name="Andreani N.A."/>
            <person name="Cardazzo B."/>
        </authorList>
    </citation>
    <scope>NUCLEOTIDE SEQUENCE [LARGE SCALE GENOMIC DNA]</scope>
    <source>
        <strain evidence="1 2">Ps_22</strain>
    </source>
</reference>
<name>A0A109LJW7_PSEFL</name>
<dbReference type="AlphaFoldDB" id="A0A109LJW7"/>
<sequence length="45" mass="4961">MTAETRKPGRPVGTSNRNLLQSLLHRMALIEASLGTIMVRLEARA</sequence>
<protein>
    <submittedName>
        <fullName evidence="1">Uncharacterized protein</fullName>
    </submittedName>
</protein>
<dbReference type="Proteomes" id="UP000061348">
    <property type="component" value="Unassembled WGS sequence"/>
</dbReference>
<evidence type="ECO:0000313" key="1">
    <source>
        <dbReference type="EMBL" id="KWV88825.1"/>
    </source>
</evidence>
<dbReference type="EMBL" id="LCYA01000052">
    <property type="protein sequence ID" value="KWV88825.1"/>
    <property type="molecule type" value="Genomic_DNA"/>
</dbReference>
<dbReference type="PATRIC" id="fig|294.194.peg.1922"/>
<evidence type="ECO:0000313" key="2">
    <source>
        <dbReference type="Proteomes" id="UP000061348"/>
    </source>
</evidence>
<dbReference type="RefSeq" id="WP_155718112.1">
    <property type="nucleotide sequence ID" value="NZ_LCYA01000052.1"/>
</dbReference>